<sequence length="238" mass="26373">MRAPLVQKFTRVNSSEGSSICSGHDAGKVRMKRAEKARQTRRRILEVARELFLERGYAGTALQDIADRAGVAVQTIYFTFGNKRTVLKELGDITVAGDDEPVGTMQRPWFHAALATATADEQLRALAHGAREVLDRIAPIAKVLRTAAIMEPEVGELWGKESDPRFTVYATAARALVGKPDIRASISAERAADLMFAMLSPEMYLLLVCDRGWTPDQWEQWACDTLRSQLLSTESHGK</sequence>
<organism evidence="6 7">
    <name type="scientific">Amycolatopsis taiwanensis</name>
    <dbReference type="NCBI Taxonomy" id="342230"/>
    <lineage>
        <taxon>Bacteria</taxon>
        <taxon>Bacillati</taxon>
        <taxon>Actinomycetota</taxon>
        <taxon>Actinomycetes</taxon>
        <taxon>Pseudonocardiales</taxon>
        <taxon>Pseudonocardiaceae</taxon>
        <taxon>Amycolatopsis</taxon>
    </lineage>
</organism>
<dbReference type="EMBL" id="BSTI01000003">
    <property type="protein sequence ID" value="GLY65070.1"/>
    <property type="molecule type" value="Genomic_DNA"/>
</dbReference>
<evidence type="ECO:0000256" key="1">
    <source>
        <dbReference type="ARBA" id="ARBA00023015"/>
    </source>
</evidence>
<dbReference type="PANTHER" id="PTHR30055">
    <property type="entry name" value="HTH-TYPE TRANSCRIPTIONAL REGULATOR RUTR"/>
    <property type="match status" value="1"/>
</dbReference>
<proteinExistence type="predicted"/>
<dbReference type="Proteomes" id="UP001165136">
    <property type="component" value="Unassembled WGS sequence"/>
</dbReference>
<keyword evidence="2 4" id="KW-0238">DNA-binding</keyword>
<keyword evidence="7" id="KW-1185">Reference proteome</keyword>
<dbReference type="PANTHER" id="PTHR30055:SF234">
    <property type="entry name" value="HTH-TYPE TRANSCRIPTIONAL REGULATOR BETI"/>
    <property type="match status" value="1"/>
</dbReference>
<dbReference type="SUPFAM" id="SSF46689">
    <property type="entry name" value="Homeodomain-like"/>
    <property type="match status" value="1"/>
</dbReference>
<dbReference type="GO" id="GO:0003700">
    <property type="term" value="F:DNA-binding transcription factor activity"/>
    <property type="evidence" value="ECO:0007669"/>
    <property type="project" value="TreeGrafter"/>
</dbReference>
<protein>
    <submittedName>
        <fullName evidence="6">TetR family transcriptional regulator</fullName>
    </submittedName>
</protein>
<accession>A0A9W6QY95</accession>
<dbReference type="Gene3D" id="1.10.357.10">
    <property type="entry name" value="Tetracycline Repressor, domain 2"/>
    <property type="match status" value="1"/>
</dbReference>
<dbReference type="InterPro" id="IPR009057">
    <property type="entry name" value="Homeodomain-like_sf"/>
</dbReference>
<dbReference type="InterPro" id="IPR001647">
    <property type="entry name" value="HTH_TetR"/>
</dbReference>
<keyword evidence="1" id="KW-0805">Transcription regulation</keyword>
<evidence type="ECO:0000256" key="4">
    <source>
        <dbReference type="PROSITE-ProRule" id="PRU00335"/>
    </source>
</evidence>
<dbReference type="PROSITE" id="PS50977">
    <property type="entry name" value="HTH_TETR_2"/>
    <property type="match status" value="1"/>
</dbReference>
<evidence type="ECO:0000313" key="6">
    <source>
        <dbReference type="EMBL" id="GLY65070.1"/>
    </source>
</evidence>
<dbReference type="PRINTS" id="PR00455">
    <property type="entry name" value="HTHTETR"/>
</dbReference>
<evidence type="ECO:0000256" key="2">
    <source>
        <dbReference type="ARBA" id="ARBA00023125"/>
    </source>
</evidence>
<dbReference type="AlphaFoldDB" id="A0A9W6QY95"/>
<evidence type="ECO:0000313" key="7">
    <source>
        <dbReference type="Proteomes" id="UP001165136"/>
    </source>
</evidence>
<comment type="caution">
    <text evidence="6">The sequence shown here is derived from an EMBL/GenBank/DDBJ whole genome shotgun (WGS) entry which is preliminary data.</text>
</comment>
<evidence type="ECO:0000256" key="3">
    <source>
        <dbReference type="ARBA" id="ARBA00023163"/>
    </source>
</evidence>
<evidence type="ECO:0000259" key="5">
    <source>
        <dbReference type="PROSITE" id="PS50977"/>
    </source>
</evidence>
<feature type="DNA-binding region" description="H-T-H motif" evidence="4">
    <location>
        <begin position="61"/>
        <end position="80"/>
    </location>
</feature>
<gene>
    <name evidence="6" type="ORF">Atai01_16890</name>
</gene>
<reference evidence="6" key="1">
    <citation type="submission" date="2023-03" db="EMBL/GenBank/DDBJ databases">
        <title>Amycolatopsis taiwanensis NBRC 103393.</title>
        <authorList>
            <person name="Ichikawa N."/>
            <person name="Sato H."/>
            <person name="Tonouchi N."/>
        </authorList>
    </citation>
    <scope>NUCLEOTIDE SEQUENCE</scope>
    <source>
        <strain evidence="6">NBRC 103393</strain>
    </source>
</reference>
<keyword evidence="3" id="KW-0804">Transcription</keyword>
<feature type="domain" description="HTH tetR-type" evidence="5">
    <location>
        <begin position="38"/>
        <end position="98"/>
    </location>
</feature>
<name>A0A9W6QY95_9PSEU</name>
<dbReference type="GO" id="GO:0000976">
    <property type="term" value="F:transcription cis-regulatory region binding"/>
    <property type="evidence" value="ECO:0007669"/>
    <property type="project" value="TreeGrafter"/>
</dbReference>
<dbReference type="Pfam" id="PF00440">
    <property type="entry name" value="TetR_N"/>
    <property type="match status" value="1"/>
</dbReference>
<dbReference type="InterPro" id="IPR050109">
    <property type="entry name" value="HTH-type_TetR-like_transc_reg"/>
</dbReference>